<gene>
    <name evidence="8" type="ORF">PPACK8108_LOCUS11398</name>
</gene>
<dbReference type="Pfam" id="PF06398">
    <property type="entry name" value="Pex24p"/>
    <property type="match status" value="1"/>
</dbReference>
<dbReference type="Proteomes" id="UP001153365">
    <property type="component" value="Unassembled WGS sequence"/>
</dbReference>
<dbReference type="InterPro" id="IPR010482">
    <property type="entry name" value="TECPR1-like_DysF"/>
</dbReference>
<feature type="region of interest" description="Disordered" evidence="5">
    <location>
        <begin position="1"/>
        <end position="37"/>
    </location>
</feature>
<feature type="transmembrane region" description="Helical" evidence="6">
    <location>
        <begin position="79"/>
        <end position="98"/>
    </location>
</feature>
<evidence type="ECO:0000313" key="8">
    <source>
        <dbReference type="EMBL" id="CAH7676286.1"/>
    </source>
</evidence>
<dbReference type="PANTHER" id="PTHR31679:SF2">
    <property type="entry name" value="PEROXISOMAL MEMBRANE PROTEIN PEX30-RELATED"/>
    <property type="match status" value="1"/>
</dbReference>
<name>A0AAV0B0I8_PHAPC</name>
<feature type="domain" description="Peroxin/Ferlin" evidence="7">
    <location>
        <begin position="313"/>
        <end position="389"/>
    </location>
</feature>
<dbReference type="GO" id="GO:0012505">
    <property type="term" value="C:endomembrane system"/>
    <property type="evidence" value="ECO:0007669"/>
    <property type="project" value="UniProtKB-SubCell"/>
</dbReference>
<feature type="compositionally biased region" description="Low complexity" evidence="5">
    <location>
        <begin position="432"/>
        <end position="443"/>
    </location>
</feature>
<feature type="compositionally biased region" description="Low complexity" evidence="5">
    <location>
        <begin position="18"/>
        <end position="27"/>
    </location>
</feature>
<evidence type="ECO:0000313" key="9">
    <source>
        <dbReference type="Proteomes" id="UP001153365"/>
    </source>
</evidence>
<dbReference type="SMART" id="SM00693">
    <property type="entry name" value="DysFN"/>
    <property type="match status" value="1"/>
</dbReference>
<evidence type="ECO:0000256" key="4">
    <source>
        <dbReference type="ARBA" id="ARBA00023136"/>
    </source>
</evidence>
<keyword evidence="2 6" id="KW-0812">Transmembrane</keyword>
<evidence type="ECO:0000259" key="7">
    <source>
        <dbReference type="SMART" id="SM00693"/>
    </source>
</evidence>
<accession>A0AAV0B0I8</accession>
<evidence type="ECO:0000256" key="2">
    <source>
        <dbReference type="ARBA" id="ARBA00022692"/>
    </source>
</evidence>
<feature type="transmembrane region" description="Helical" evidence="6">
    <location>
        <begin position="180"/>
        <end position="199"/>
    </location>
</feature>
<dbReference type="EMBL" id="CALTRL010002635">
    <property type="protein sequence ID" value="CAH7676286.1"/>
    <property type="molecule type" value="Genomic_DNA"/>
</dbReference>
<dbReference type="AlphaFoldDB" id="A0AAV0B0I8"/>
<evidence type="ECO:0000256" key="5">
    <source>
        <dbReference type="SAM" id="MobiDB-lite"/>
    </source>
</evidence>
<proteinExistence type="predicted"/>
<feature type="transmembrane region" description="Helical" evidence="6">
    <location>
        <begin position="206"/>
        <end position="224"/>
    </location>
</feature>
<dbReference type="InterPro" id="IPR052646">
    <property type="entry name" value="Peroxisomal_PEX28-32"/>
</dbReference>
<dbReference type="GO" id="GO:0005778">
    <property type="term" value="C:peroxisomal membrane"/>
    <property type="evidence" value="ECO:0007669"/>
    <property type="project" value="UniProtKB-ARBA"/>
</dbReference>
<keyword evidence="9" id="KW-1185">Reference proteome</keyword>
<reference evidence="8" key="1">
    <citation type="submission" date="2022-06" db="EMBL/GenBank/DDBJ databases">
        <authorList>
            <consortium name="SYNGENTA / RWTH Aachen University"/>
        </authorList>
    </citation>
    <scope>NUCLEOTIDE SEQUENCE</scope>
</reference>
<dbReference type="GO" id="GO:0007031">
    <property type="term" value="P:peroxisome organization"/>
    <property type="evidence" value="ECO:0007669"/>
    <property type="project" value="TreeGrafter"/>
</dbReference>
<protein>
    <submittedName>
        <fullName evidence="8">Integral peroxisomal membrane peroxin-domain-containing protein</fullName>
    </submittedName>
</protein>
<evidence type="ECO:0000256" key="1">
    <source>
        <dbReference type="ARBA" id="ARBA00004127"/>
    </source>
</evidence>
<sequence>MLSPSSSPTTIKSHRSDSTSSSSTLSTRAPQSISKPIDPSVPEQLLALPPPLILLLIHASPLIHHLASLSLILRWEHPLGLWPSWLLILALWSACLFVDTALRLGALNLIIFSLLSYHWFIHPNSPAVRSPHPRDQTFSHNPQTLLHTLQSFHTIADHLSSISLAIRPIRDILHWTDPNLSMLVLQASVVSLPLTLTITRLIPLRYIAAFLGSLFIIWPSDWFLTLRCLLWKSSLIRWSTRLFLSALVGGVKMFFREFHRGSHHDQLIKLWPRQFSTLDFFSKDSSNCLSKGGDLELDGKGLEELSGDNGLKQLEFRFTIYENQRWWMGLDWTSTLLPHERQNWTDHLNRPVPSPSKFNLPAVFNIWDPIKNCQRKVEWQWVDSSWQICKAHPGIDSTGQKDSVKPVSDKLRHRIRARHSNRSNKAQHEDSFGSSSASQPGSPRVDGHPIGESAEQHIDSKELLGGSTMDLYMDDLSQTFSSSGFDLATLDGWDINSAWDVDSQGWQYGDNHWEKLSRKAGIGRYTRRRAWFRRAVMVTSWESEKKENNNKN</sequence>
<keyword evidence="3 6" id="KW-1133">Transmembrane helix</keyword>
<evidence type="ECO:0000256" key="6">
    <source>
        <dbReference type="SAM" id="Phobius"/>
    </source>
</evidence>
<comment type="subcellular location">
    <subcellularLocation>
        <location evidence="1">Endomembrane system</location>
        <topology evidence="1">Multi-pass membrane protein</topology>
    </subcellularLocation>
</comment>
<feature type="transmembrane region" description="Helical" evidence="6">
    <location>
        <begin position="105"/>
        <end position="121"/>
    </location>
</feature>
<comment type="caution">
    <text evidence="8">The sequence shown here is derived from an EMBL/GenBank/DDBJ whole genome shotgun (WGS) entry which is preliminary data.</text>
</comment>
<feature type="region of interest" description="Disordered" evidence="5">
    <location>
        <begin position="415"/>
        <end position="451"/>
    </location>
</feature>
<dbReference type="PANTHER" id="PTHR31679">
    <property type="entry name" value="PEROXISOMAL MEMBRANE PROTEIN PEX30-RELATED"/>
    <property type="match status" value="1"/>
</dbReference>
<keyword evidence="4 6" id="KW-0472">Membrane</keyword>
<dbReference type="InterPro" id="IPR006614">
    <property type="entry name" value="Peroxin/Ferlin"/>
</dbReference>
<organism evidence="8 9">
    <name type="scientific">Phakopsora pachyrhizi</name>
    <name type="common">Asian soybean rust disease fungus</name>
    <dbReference type="NCBI Taxonomy" id="170000"/>
    <lineage>
        <taxon>Eukaryota</taxon>
        <taxon>Fungi</taxon>
        <taxon>Dikarya</taxon>
        <taxon>Basidiomycota</taxon>
        <taxon>Pucciniomycotina</taxon>
        <taxon>Pucciniomycetes</taxon>
        <taxon>Pucciniales</taxon>
        <taxon>Phakopsoraceae</taxon>
        <taxon>Phakopsora</taxon>
    </lineage>
</organism>
<evidence type="ECO:0000256" key="3">
    <source>
        <dbReference type="ARBA" id="ARBA00022989"/>
    </source>
</evidence>